<accession>A0AAD7I281</accession>
<dbReference type="InterPro" id="IPR041457">
    <property type="entry name" value="CxC2_KDZ-assoc"/>
</dbReference>
<dbReference type="EMBL" id="JARKIB010000138">
    <property type="protein sequence ID" value="KAJ7733473.1"/>
    <property type="molecule type" value="Genomic_DNA"/>
</dbReference>
<dbReference type="Pfam" id="PF18803">
    <property type="entry name" value="CxC2"/>
    <property type="match status" value="1"/>
</dbReference>
<name>A0AAD7I281_9AGAR</name>
<comment type="caution">
    <text evidence="2">The sequence shown here is derived from an EMBL/GenBank/DDBJ whole genome shotgun (WGS) entry which is preliminary data.</text>
</comment>
<gene>
    <name evidence="2" type="ORF">B0H16DRAFT_1732284</name>
</gene>
<evidence type="ECO:0000313" key="2">
    <source>
        <dbReference type="EMBL" id="KAJ7733473.1"/>
    </source>
</evidence>
<evidence type="ECO:0000313" key="3">
    <source>
        <dbReference type="Proteomes" id="UP001215598"/>
    </source>
</evidence>
<reference evidence="2" key="1">
    <citation type="submission" date="2023-03" db="EMBL/GenBank/DDBJ databases">
        <title>Massive genome expansion in bonnet fungi (Mycena s.s.) driven by repeated elements and novel gene families across ecological guilds.</title>
        <authorList>
            <consortium name="Lawrence Berkeley National Laboratory"/>
            <person name="Harder C.B."/>
            <person name="Miyauchi S."/>
            <person name="Viragh M."/>
            <person name="Kuo A."/>
            <person name="Thoen E."/>
            <person name="Andreopoulos B."/>
            <person name="Lu D."/>
            <person name="Skrede I."/>
            <person name="Drula E."/>
            <person name="Henrissat B."/>
            <person name="Morin E."/>
            <person name="Kohler A."/>
            <person name="Barry K."/>
            <person name="LaButti K."/>
            <person name="Morin E."/>
            <person name="Salamov A."/>
            <person name="Lipzen A."/>
            <person name="Mereny Z."/>
            <person name="Hegedus B."/>
            <person name="Baldrian P."/>
            <person name="Stursova M."/>
            <person name="Weitz H."/>
            <person name="Taylor A."/>
            <person name="Grigoriev I.V."/>
            <person name="Nagy L.G."/>
            <person name="Martin F."/>
            <person name="Kauserud H."/>
        </authorList>
    </citation>
    <scope>NUCLEOTIDE SEQUENCE</scope>
    <source>
        <strain evidence="2">CBHHK182m</strain>
    </source>
</reference>
<feature type="domain" description="CxC2-like cysteine cluster KDZ transposase-associated" evidence="1">
    <location>
        <begin position="84"/>
        <end position="159"/>
    </location>
</feature>
<proteinExistence type="predicted"/>
<protein>
    <recommendedName>
        <fullName evidence="1">CxC2-like cysteine cluster KDZ transposase-associated domain-containing protein</fullName>
    </recommendedName>
</protein>
<dbReference type="AlphaFoldDB" id="A0AAD7I281"/>
<organism evidence="2 3">
    <name type="scientific">Mycena metata</name>
    <dbReference type="NCBI Taxonomy" id="1033252"/>
    <lineage>
        <taxon>Eukaryota</taxon>
        <taxon>Fungi</taxon>
        <taxon>Dikarya</taxon>
        <taxon>Basidiomycota</taxon>
        <taxon>Agaricomycotina</taxon>
        <taxon>Agaricomycetes</taxon>
        <taxon>Agaricomycetidae</taxon>
        <taxon>Agaricales</taxon>
        <taxon>Marasmiineae</taxon>
        <taxon>Mycenaceae</taxon>
        <taxon>Mycena</taxon>
    </lineage>
</organism>
<sequence length="306" mass="33861">MNTPATRTLIFQAIHVLETEHPQLLDVPLICTSPGCYNDKPDLCCMDCFQPEVLCAPCMFISHKKNPLHRIQWWSNKEFTTSGLEAVNMHIYLGHGGRTCPASVGDEKFRIISSAGVHKLPVDFCGCPGAPSRADQLLAARLYPQHRDPPHVAVAFPMARKALQEMSTLETLQDNTAPNDGTNSPQSWDDFALAWEQALQETILHPRTLSSTSEDLIPGGPSFSWDDVSWQLGHIDGERIETAWANLAPVSNAGQSMGPGTRCHVLEDHYRQRVPTIDIVVDVATEDVTFAEAHIARLPHECLGRL</sequence>
<dbReference type="Proteomes" id="UP001215598">
    <property type="component" value="Unassembled WGS sequence"/>
</dbReference>
<keyword evidence="3" id="KW-1185">Reference proteome</keyword>
<evidence type="ECO:0000259" key="1">
    <source>
        <dbReference type="Pfam" id="PF18803"/>
    </source>
</evidence>